<organism evidence="1 2">
    <name type="scientific">Roseicyclus elongatus DSM 19469</name>
    <dbReference type="NCBI Taxonomy" id="1294273"/>
    <lineage>
        <taxon>Bacteria</taxon>
        <taxon>Pseudomonadati</taxon>
        <taxon>Pseudomonadota</taxon>
        <taxon>Alphaproteobacteria</taxon>
        <taxon>Rhodobacterales</taxon>
        <taxon>Roseobacteraceae</taxon>
        <taxon>Roseicyclus</taxon>
    </lineage>
</organism>
<dbReference type="Proteomes" id="UP000019593">
    <property type="component" value="Chromosome"/>
</dbReference>
<dbReference type="RefSeq" id="WP_025312991.1">
    <property type="nucleotide sequence ID" value="NZ_CP004372.1"/>
</dbReference>
<name>W8S8L4_9RHOB</name>
<dbReference type="AlphaFoldDB" id="W8S8L4"/>
<accession>W8S8L4</accession>
<protein>
    <recommendedName>
        <fullName evidence="3">Gamma-glutamyl kinase</fullName>
    </recommendedName>
</protein>
<sequence>MLIFWKAKLVLMAVPKTGTTALEEALLPHADAAIVNPPQMKHCTVRRYRNQLARFFEHRGSRPLDLVAVMREPVDWLSSWYRYRARDAIAGAPTSTAGLGFDAFVEDWLRDAPSEPARVGRQSRFLDYEDGAVGVDHLFRHDRMGDVVAFLEDRLSVSLDLPSRNVSPNGAPGLSPQTEARLRRDASEEFALWDALCDGRLQLGR</sequence>
<dbReference type="InterPro" id="IPR027417">
    <property type="entry name" value="P-loop_NTPase"/>
</dbReference>
<dbReference type="Gene3D" id="3.40.50.300">
    <property type="entry name" value="P-loop containing nucleotide triphosphate hydrolases"/>
    <property type="match status" value="1"/>
</dbReference>
<gene>
    <name evidence="1" type="ORF">roselon_03040</name>
</gene>
<keyword evidence="2" id="KW-1185">Reference proteome</keyword>
<dbReference type="KEGG" id="red:roselon_03040"/>
<dbReference type="OrthoDB" id="7687351at2"/>
<reference evidence="1 2" key="1">
    <citation type="submission" date="2013-03" db="EMBL/GenBank/DDBJ databases">
        <authorList>
            <person name="Fiebig A."/>
            <person name="Goeker M."/>
            <person name="Klenk H.-P.P."/>
        </authorList>
    </citation>
    <scope>NUCLEOTIDE SEQUENCE [LARGE SCALE GENOMIC DNA]</scope>
    <source>
        <strain evidence="2">DSM 19469</strain>
    </source>
</reference>
<dbReference type="PATRIC" id="fig|1294273.3.peg.3001"/>
<evidence type="ECO:0000313" key="2">
    <source>
        <dbReference type="Proteomes" id="UP000019593"/>
    </source>
</evidence>
<dbReference type="STRING" id="1294273.roselon_03040"/>
<proteinExistence type="predicted"/>
<dbReference type="SUPFAM" id="SSF52540">
    <property type="entry name" value="P-loop containing nucleoside triphosphate hydrolases"/>
    <property type="match status" value="1"/>
</dbReference>
<dbReference type="eggNOG" id="ENOG5031EKP">
    <property type="taxonomic scope" value="Bacteria"/>
</dbReference>
<evidence type="ECO:0000313" key="1">
    <source>
        <dbReference type="EMBL" id="AHM05316.1"/>
    </source>
</evidence>
<evidence type="ECO:0008006" key="3">
    <source>
        <dbReference type="Google" id="ProtNLM"/>
    </source>
</evidence>
<dbReference type="EMBL" id="CP004372">
    <property type="protein sequence ID" value="AHM05316.1"/>
    <property type="molecule type" value="Genomic_DNA"/>
</dbReference>
<dbReference type="HOGENOM" id="CLU_095248_0_0_5"/>